<dbReference type="InterPro" id="IPR000031">
    <property type="entry name" value="PurE_dom"/>
</dbReference>
<dbReference type="STRING" id="2880.D8LNM3"/>
<sequence>MPTTRSLSSTATGGEAAGDLPALLARVAAGDLSPATAASQLAPLLVSGGAQAEDVGGFAKIDHDRRRRVGFPEVVFGDGKSAEQITDILAAMIREARAGSRVAAEAAAVHAAAGNAAAADDDGDATGGGGSPVVATRVSPEKWLVISDALPGQLTYHADARIVSFGEPPQRRRAAGDGAPGGSIATSISIGTVAVLSAGTSDLAVAEEAAVLAELAGAEVSRFHDVGVAGIHRLLGAIPSVQKAGVAICVAGMDGAMPGVVAGLVKCPVVAVPTSVGYGAAMSGLAPLLTMLNACAPGVSVVNIDNGFGAAAFAVKLLKSSKVATATRETQQ</sequence>
<dbReference type="GO" id="GO:0006189">
    <property type="term" value="P:'de novo' IMP biosynthetic process"/>
    <property type="evidence" value="ECO:0007669"/>
    <property type="project" value="UniProtKB-UniPathway"/>
</dbReference>
<evidence type="ECO:0000313" key="5">
    <source>
        <dbReference type="Proteomes" id="UP000002630"/>
    </source>
</evidence>
<dbReference type="UniPathway" id="UPA00074">
    <property type="reaction ID" value="UER00130"/>
</dbReference>
<keyword evidence="4" id="KW-0456">Lyase</keyword>
<dbReference type="Gene3D" id="3.40.50.1970">
    <property type="match status" value="1"/>
</dbReference>
<gene>
    <name evidence="4" type="primary">NCAIR</name>
    <name evidence="4" type="ORF">Esi_0005_0023</name>
</gene>
<dbReference type="SUPFAM" id="SSF52255">
    <property type="entry name" value="N5-CAIR mutase (phosphoribosylaminoimidazole carboxylase, PurE)"/>
    <property type="match status" value="1"/>
</dbReference>
<dbReference type="PANTHER" id="PTHR43064">
    <property type="entry name" value="PHOSPHORIBOSYLAMINOIMIDAZOLE CARBOXYLASE-RELATED"/>
    <property type="match status" value="1"/>
</dbReference>
<dbReference type="SMART" id="SM01001">
    <property type="entry name" value="AIRC"/>
    <property type="match status" value="1"/>
</dbReference>
<proteinExistence type="predicted"/>
<reference evidence="4 5" key="1">
    <citation type="journal article" date="2010" name="Nature">
        <title>The Ectocarpus genome and the independent evolution of multicellularity in brown algae.</title>
        <authorList>
            <person name="Cock J.M."/>
            <person name="Sterck L."/>
            <person name="Rouze P."/>
            <person name="Scornet D."/>
            <person name="Allen A.E."/>
            <person name="Amoutzias G."/>
            <person name="Anthouard V."/>
            <person name="Artiguenave F."/>
            <person name="Aury J.M."/>
            <person name="Badger J.H."/>
            <person name="Beszteri B."/>
            <person name="Billiau K."/>
            <person name="Bonnet E."/>
            <person name="Bothwell J.H."/>
            <person name="Bowler C."/>
            <person name="Boyen C."/>
            <person name="Brownlee C."/>
            <person name="Carrano C.J."/>
            <person name="Charrier B."/>
            <person name="Cho G.Y."/>
            <person name="Coelho S.M."/>
            <person name="Collen J."/>
            <person name="Corre E."/>
            <person name="Da Silva C."/>
            <person name="Delage L."/>
            <person name="Delaroque N."/>
            <person name="Dittami S.M."/>
            <person name="Doulbeau S."/>
            <person name="Elias M."/>
            <person name="Farnham G."/>
            <person name="Gachon C.M."/>
            <person name="Gschloessl B."/>
            <person name="Heesch S."/>
            <person name="Jabbari K."/>
            <person name="Jubin C."/>
            <person name="Kawai H."/>
            <person name="Kimura K."/>
            <person name="Kloareg B."/>
            <person name="Kupper F.C."/>
            <person name="Lang D."/>
            <person name="Le Bail A."/>
            <person name="Leblanc C."/>
            <person name="Lerouge P."/>
            <person name="Lohr M."/>
            <person name="Lopez P.J."/>
            <person name="Martens C."/>
            <person name="Maumus F."/>
            <person name="Michel G."/>
            <person name="Miranda-Saavedra D."/>
            <person name="Morales J."/>
            <person name="Moreau H."/>
            <person name="Motomura T."/>
            <person name="Nagasato C."/>
            <person name="Napoli C.A."/>
            <person name="Nelson D.R."/>
            <person name="Nyvall-Collen P."/>
            <person name="Peters A.F."/>
            <person name="Pommier C."/>
            <person name="Potin P."/>
            <person name="Poulain J."/>
            <person name="Quesneville H."/>
            <person name="Read B."/>
            <person name="Rensing S.A."/>
            <person name="Ritter A."/>
            <person name="Rousvoal S."/>
            <person name="Samanta M."/>
            <person name="Samson G."/>
            <person name="Schroeder D.C."/>
            <person name="Segurens B."/>
            <person name="Strittmatter M."/>
            <person name="Tonon T."/>
            <person name="Tregear J.W."/>
            <person name="Valentin K."/>
            <person name="von Dassow P."/>
            <person name="Yamagishi T."/>
            <person name="Van de Peer Y."/>
            <person name="Wincker P."/>
        </authorList>
    </citation>
    <scope>NUCLEOTIDE SEQUENCE [LARGE SCALE GENOMIC DNA]</scope>
    <source>
        <strain evidence="5">Ec32 / CCAP1310/4</strain>
    </source>
</reference>
<dbReference type="GO" id="GO:0004638">
    <property type="term" value="F:phosphoribosylaminoimidazole carboxylase activity"/>
    <property type="evidence" value="ECO:0007669"/>
    <property type="project" value="UniProtKB-EC"/>
</dbReference>
<dbReference type="eggNOG" id="ENOG502S0IG">
    <property type="taxonomic scope" value="Eukaryota"/>
</dbReference>
<evidence type="ECO:0000259" key="3">
    <source>
        <dbReference type="SMART" id="SM01001"/>
    </source>
</evidence>
<name>D8LNM3_ECTSI</name>
<feature type="domain" description="PurE" evidence="3">
    <location>
        <begin position="191"/>
        <end position="323"/>
    </location>
</feature>
<dbReference type="PANTHER" id="PTHR43064:SF1">
    <property type="entry name" value="SLL1489 PROTEIN"/>
    <property type="match status" value="1"/>
</dbReference>
<dbReference type="NCBIfam" id="NF033503">
    <property type="entry name" value="LarB"/>
    <property type="match status" value="1"/>
</dbReference>
<evidence type="ECO:0000313" key="4">
    <source>
        <dbReference type="EMBL" id="CBN78233.1"/>
    </source>
</evidence>
<comment type="pathway">
    <text evidence="1">Purine metabolism; IMP biosynthesis via de novo pathway; 5-amino-1-(5-phospho-D-ribosyl)imidazole-4-carboxylate from 5-amino-1-(5-phospho-D-ribosyl)imidazole (carboxylase route): step 1/1.</text>
</comment>
<dbReference type="InterPro" id="IPR039476">
    <property type="entry name" value="P2CMN_synthase_LarB"/>
</dbReference>
<dbReference type="EMBL" id="FN649760">
    <property type="protein sequence ID" value="CBN78233.1"/>
    <property type="molecule type" value="Genomic_DNA"/>
</dbReference>
<dbReference type="OrthoDB" id="10062183at2759"/>
<dbReference type="Proteomes" id="UP000002630">
    <property type="component" value="Unassembled WGS sequence"/>
</dbReference>
<evidence type="ECO:0000256" key="1">
    <source>
        <dbReference type="ARBA" id="ARBA00004747"/>
    </source>
</evidence>
<organism evidence="4 5">
    <name type="scientific">Ectocarpus siliculosus</name>
    <name type="common">Brown alga</name>
    <name type="synonym">Conferva siliculosa</name>
    <dbReference type="NCBI Taxonomy" id="2880"/>
    <lineage>
        <taxon>Eukaryota</taxon>
        <taxon>Sar</taxon>
        <taxon>Stramenopiles</taxon>
        <taxon>Ochrophyta</taxon>
        <taxon>PX clade</taxon>
        <taxon>Phaeophyceae</taxon>
        <taxon>Ectocarpales</taxon>
        <taxon>Ectocarpaceae</taxon>
        <taxon>Ectocarpus</taxon>
    </lineage>
</organism>
<keyword evidence="5" id="KW-1185">Reference proteome</keyword>
<evidence type="ECO:0000256" key="2">
    <source>
        <dbReference type="ARBA" id="ARBA00012329"/>
    </source>
</evidence>
<dbReference type="Pfam" id="PF00731">
    <property type="entry name" value="AIRC"/>
    <property type="match status" value="1"/>
</dbReference>
<protein>
    <recommendedName>
        <fullName evidence="2">phosphoribosylaminoimidazole carboxylase</fullName>
        <ecNumber evidence="2">4.1.1.21</ecNumber>
    </recommendedName>
</protein>
<dbReference type="EC" id="4.1.1.21" evidence="2"/>
<accession>D8LNM3</accession>
<dbReference type="GO" id="GO:0016787">
    <property type="term" value="F:hydrolase activity"/>
    <property type="evidence" value="ECO:0007669"/>
    <property type="project" value="InterPro"/>
</dbReference>
<dbReference type="InParanoid" id="D8LNM3"/>
<dbReference type="AlphaFoldDB" id="D8LNM3"/>